<reference evidence="4 5" key="1">
    <citation type="submission" date="2019-04" db="EMBL/GenBank/DDBJ databases">
        <title>Aspergillus burnettii sp. nov., novel species from soil in southeast Queensland.</title>
        <authorList>
            <person name="Gilchrist C.L.M."/>
            <person name="Pitt J.I."/>
            <person name="Lange L."/>
            <person name="Lacey H.J."/>
            <person name="Vuong D."/>
            <person name="Midgley D.J."/>
            <person name="Greenfield P."/>
            <person name="Bradbury M."/>
            <person name="Lacey E."/>
            <person name="Busk P.K."/>
            <person name="Pilgaard B."/>
            <person name="Chooi Y.H."/>
            <person name="Piggott A.M."/>
        </authorList>
    </citation>
    <scope>NUCLEOTIDE SEQUENCE [LARGE SCALE GENOMIC DNA]</scope>
    <source>
        <strain evidence="4 5">FRR 5400</strain>
    </source>
</reference>
<dbReference type="EMBL" id="SPNV01000239">
    <property type="protein sequence ID" value="KAF5857761.1"/>
    <property type="molecule type" value="Genomic_DNA"/>
</dbReference>
<evidence type="ECO:0000256" key="2">
    <source>
        <dbReference type="SAM" id="Phobius"/>
    </source>
</evidence>
<dbReference type="InterPro" id="IPR010929">
    <property type="entry name" value="PDR_CDR_ABC"/>
</dbReference>
<dbReference type="Proteomes" id="UP000541154">
    <property type="component" value="Unassembled WGS sequence"/>
</dbReference>
<evidence type="ECO:0000313" key="4">
    <source>
        <dbReference type="EMBL" id="KAF5857761.1"/>
    </source>
</evidence>
<dbReference type="GO" id="GO:0042626">
    <property type="term" value="F:ATPase-coupled transmembrane transporter activity"/>
    <property type="evidence" value="ECO:0007669"/>
    <property type="project" value="InterPro"/>
</dbReference>
<feature type="domain" description="CDR ABC transporter" evidence="3">
    <location>
        <begin position="28"/>
        <end position="115"/>
    </location>
</feature>
<keyword evidence="2" id="KW-1133">Transmembrane helix</keyword>
<keyword evidence="1" id="KW-0813">Transport</keyword>
<sequence length="129" mass="14032">MACGFEALLGNEFHGRDIFCYGPNMILNGPGYIDGEGGQSCAGVIGAEPGEAGLTGDAYLAAMSFSLSHIWRNFGIICAWWVSFIALTIFFTSKWKLLGEGGRKLLIPREKQHKSKYLMQPGDEEAPAI</sequence>
<feature type="transmembrane region" description="Helical" evidence="2">
    <location>
        <begin position="70"/>
        <end position="91"/>
    </location>
</feature>
<dbReference type="GO" id="GO:0016020">
    <property type="term" value="C:membrane"/>
    <property type="evidence" value="ECO:0007669"/>
    <property type="project" value="InterPro"/>
</dbReference>
<dbReference type="Pfam" id="PF06422">
    <property type="entry name" value="PDR_CDR"/>
    <property type="match status" value="1"/>
</dbReference>
<name>A0A8H6E351_PETAA</name>
<evidence type="ECO:0000256" key="1">
    <source>
        <dbReference type="ARBA" id="ARBA00022448"/>
    </source>
</evidence>
<proteinExistence type="predicted"/>
<organism evidence="4 5">
    <name type="scientific">Petromyces alliaceus</name>
    <name type="common">Aspergillus alliaceus</name>
    <dbReference type="NCBI Taxonomy" id="209559"/>
    <lineage>
        <taxon>Eukaryota</taxon>
        <taxon>Fungi</taxon>
        <taxon>Dikarya</taxon>
        <taxon>Ascomycota</taxon>
        <taxon>Pezizomycotina</taxon>
        <taxon>Eurotiomycetes</taxon>
        <taxon>Eurotiomycetidae</taxon>
        <taxon>Eurotiales</taxon>
        <taxon>Aspergillaceae</taxon>
        <taxon>Aspergillus</taxon>
        <taxon>Aspergillus subgen. Circumdati</taxon>
    </lineage>
</organism>
<comment type="caution">
    <text evidence="4">The sequence shown here is derived from an EMBL/GenBank/DDBJ whole genome shotgun (WGS) entry which is preliminary data.</text>
</comment>
<keyword evidence="2" id="KW-0812">Transmembrane</keyword>
<protein>
    <recommendedName>
        <fullName evidence="3">CDR ABC transporter domain-containing protein</fullName>
    </recommendedName>
</protein>
<keyword evidence="5" id="KW-1185">Reference proteome</keyword>
<gene>
    <name evidence="4" type="ORF">ETB97_005292</name>
</gene>
<evidence type="ECO:0000259" key="3">
    <source>
        <dbReference type="Pfam" id="PF06422"/>
    </source>
</evidence>
<evidence type="ECO:0000313" key="5">
    <source>
        <dbReference type="Proteomes" id="UP000541154"/>
    </source>
</evidence>
<dbReference type="GO" id="GO:0005524">
    <property type="term" value="F:ATP binding"/>
    <property type="evidence" value="ECO:0007669"/>
    <property type="project" value="InterPro"/>
</dbReference>
<dbReference type="AlphaFoldDB" id="A0A8H6E351"/>
<accession>A0A8H6E351</accession>
<keyword evidence="2" id="KW-0472">Membrane</keyword>